<dbReference type="WBParaSite" id="SCUD_0000447901-mRNA-1">
    <property type="protein sequence ID" value="SCUD_0000447901-mRNA-1"/>
    <property type="gene ID" value="SCUD_0000447901"/>
</dbReference>
<keyword evidence="3" id="KW-1185">Reference proteome</keyword>
<evidence type="ECO:0000256" key="1">
    <source>
        <dbReference type="SAM" id="MobiDB-lite"/>
    </source>
</evidence>
<dbReference type="GO" id="GO:0005178">
    <property type="term" value="F:integrin binding"/>
    <property type="evidence" value="ECO:0007669"/>
    <property type="project" value="TreeGrafter"/>
</dbReference>
<proteinExistence type="predicted"/>
<dbReference type="STRING" id="6186.A0A183JP43"/>
<evidence type="ECO:0000313" key="3">
    <source>
        <dbReference type="Proteomes" id="UP000279833"/>
    </source>
</evidence>
<accession>A0A183JP43</accession>
<dbReference type="Gene3D" id="1.20.1420.10">
    <property type="entry name" value="Talin, central domain"/>
    <property type="match status" value="2"/>
</dbReference>
<dbReference type="GO" id="GO:0098609">
    <property type="term" value="P:cell-cell adhesion"/>
    <property type="evidence" value="ECO:0007669"/>
    <property type="project" value="TreeGrafter"/>
</dbReference>
<sequence>MDNDGGGRDDDEQSHWITSCSSRLYYYYKSHLYTTVYFLDYVPTVELLTSSRDIATALRSVFLSAGKVQGRPSLDPVYDEVRSNAQVVISNVGQLLQTLKSVEEDERRGIRSLELAANYCREQAKLLPSSKDPEGLLTPNSSRKSGPRSISVASGSSSLIARYLAPDDLARAAGGPVQSAVSKAILANNTQIQRDIVQTSSATRDAVTDLVAAAKVRV</sequence>
<reference evidence="4" key="1">
    <citation type="submission" date="2016-06" db="UniProtKB">
        <authorList>
            <consortium name="WormBaseParasite"/>
        </authorList>
    </citation>
    <scope>IDENTIFICATION</scope>
</reference>
<reference evidence="2 3" key="2">
    <citation type="submission" date="2018-11" db="EMBL/GenBank/DDBJ databases">
        <authorList>
            <consortium name="Pathogen Informatics"/>
        </authorList>
    </citation>
    <scope>NUCLEOTIDE SEQUENCE [LARGE SCALE GENOMIC DNA]</scope>
    <source>
        <strain evidence="2">Dakar</strain>
        <strain evidence="3">Dakar, Senegal</strain>
    </source>
</reference>
<dbReference type="AlphaFoldDB" id="A0A183JP43"/>
<protein>
    <submittedName>
        <fullName evidence="4">Vinculin</fullName>
    </submittedName>
</protein>
<dbReference type="GO" id="GO:0005737">
    <property type="term" value="C:cytoplasm"/>
    <property type="evidence" value="ECO:0007669"/>
    <property type="project" value="TreeGrafter"/>
</dbReference>
<dbReference type="PANTHER" id="PTHR19981">
    <property type="entry name" value="TALIN"/>
    <property type="match status" value="1"/>
</dbReference>
<organism evidence="4">
    <name type="scientific">Schistosoma curassoni</name>
    <dbReference type="NCBI Taxonomy" id="6186"/>
    <lineage>
        <taxon>Eukaryota</taxon>
        <taxon>Metazoa</taxon>
        <taxon>Spiralia</taxon>
        <taxon>Lophotrochozoa</taxon>
        <taxon>Platyhelminthes</taxon>
        <taxon>Trematoda</taxon>
        <taxon>Digenea</taxon>
        <taxon>Strigeidida</taxon>
        <taxon>Schistosomatoidea</taxon>
        <taxon>Schistosomatidae</taxon>
        <taxon>Schistosoma</taxon>
    </lineage>
</organism>
<gene>
    <name evidence="2" type="ORF">SCUD_LOCUS4479</name>
</gene>
<name>A0A183JP43_9TREM</name>
<dbReference type="EMBL" id="UZAK01006002">
    <property type="protein sequence ID" value="VDO89186.1"/>
    <property type="molecule type" value="Genomic_DNA"/>
</dbReference>
<dbReference type="Proteomes" id="UP000279833">
    <property type="component" value="Unassembled WGS sequence"/>
</dbReference>
<feature type="region of interest" description="Disordered" evidence="1">
    <location>
        <begin position="130"/>
        <end position="150"/>
    </location>
</feature>
<evidence type="ECO:0000313" key="4">
    <source>
        <dbReference type="WBParaSite" id="SCUD_0000447901-mRNA-1"/>
    </source>
</evidence>
<dbReference type="GO" id="GO:0005925">
    <property type="term" value="C:focal adhesion"/>
    <property type="evidence" value="ECO:0007669"/>
    <property type="project" value="TreeGrafter"/>
</dbReference>
<dbReference type="GO" id="GO:0030036">
    <property type="term" value="P:actin cytoskeleton organization"/>
    <property type="evidence" value="ECO:0007669"/>
    <property type="project" value="TreeGrafter"/>
</dbReference>
<dbReference type="GO" id="GO:0005886">
    <property type="term" value="C:plasma membrane"/>
    <property type="evidence" value="ECO:0007669"/>
    <property type="project" value="TreeGrafter"/>
</dbReference>
<evidence type="ECO:0000313" key="2">
    <source>
        <dbReference type="EMBL" id="VDO89186.1"/>
    </source>
</evidence>
<dbReference type="PANTHER" id="PTHR19981:SF1">
    <property type="entry name" value="RHEA, ISOFORM B"/>
    <property type="match status" value="1"/>
</dbReference>